<sequence length="305" mass="34669">MTVLDQIIERYRRYGWSEPVGEWGVIQASYRTEMRAALDARDTTALEGVLSEMFRGSLAYGLTSVPEDVENTLPMQVTWRLALWAKVTDDQNVERLRAPTVGSPLVIGATPLGGAKPVPVMPDAMRFDCYARRIWNGMPIGGTVLEIGSGYGGVALQLLRRPCRMKVLLCDIPETLYLAHYWLAHSTSRKIAWWDDDPDADVVLIPNFDLSCCGAAPDLVFSAHSLSGMDRETIDRYMVWLEQSGARYFYHDDAVEKVEGVWMTSMFPEILDIKPPDCYREVWREHTPWMGLGDRFCEVFYERTP</sequence>
<dbReference type="SUPFAM" id="SSF53335">
    <property type="entry name" value="S-adenosyl-L-methionine-dependent methyltransferases"/>
    <property type="match status" value="1"/>
</dbReference>
<reference evidence="1" key="1">
    <citation type="journal article" date="2015" name="Nature">
        <title>Complex archaea that bridge the gap between prokaryotes and eukaryotes.</title>
        <authorList>
            <person name="Spang A."/>
            <person name="Saw J.H."/>
            <person name="Jorgensen S.L."/>
            <person name="Zaremba-Niedzwiedzka K."/>
            <person name="Martijn J."/>
            <person name="Lind A.E."/>
            <person name="van Eijk R."/>
            <person name="Schleper C."/>
            <person name="Guy L."/>
            <person name="Ettema T.J."/>
        </authorList>
    </citation>
    <scope>NUCLEOTIDE SEQUENCE</scope>
</reference>
<dbReference type="InterPro" id="IPR029063">
    <property type="entry name" value="SAM-dependent_MTases_sf"/>
</dbReference>
<evidence type="ECO:0008006" key="2">
    <source>
        <dbReference type="Google" id="ProtNLM"/>
    </source>
</evidence>
<name>A0A0F9INB8_9ZZZZ</name>
<accession>A0A0F9INB8</accession>
<dbReference type="Gene3D" id="3.40.50.150">
    <property type="entry name" value="Vaccinia Virus protein VP39"/>
    <property type="match status" value="1"/>
</dbReference>
<proteinExistence type="predicted"/>
<comment type="caution">
    <text evidence="1">The sequence shown here is derived from an EMBL/GenBank/DDBJ whole genome shotgun (WGS) entry which is preliminary data.</text>
</comment>
<organism evidence="1">
    <name type="scientific">marine sediment metagenome</name>
    <dbReference type="NCBI Taxonomy" id="412755"/>
    <lineage>
        <taxon>unclassified sequences</taxon>
        <taxon>metagenomes</taxon>
        <taxon>ecological metagenomes</taxon>
    </lineage>
</organism>
<protein>
    <recommendedName>
        <fullName evidence="2">Sugar O-methyltransferase</fullName>
    </recommendedName>
</protein>
<gene>
    <name evidence="1" type="ORF">LCGC14_1558210</name>
</gene>
<evidence type="ECO:0000313" key="1">
    <source>
        <dbReference type="EMBL" id="KKM47809.1"/>
    </source>
</evidence>
<dbReference type="NCBIfam" id="TIGR04371">
    <property type="entry name" value="methyltran_NanM"/>
    <property type="match status" value="1"/>
</dbReference>
<dbReference type="InterPro" id="IPR030807">
    <property type="entry name" value="Methyltran_NanM"/>
</dbReference>
<dbReference type="AlphaFoldDB" id="A0A0F9INB8"/>
<dbReference type="EMBL" id="LAZR01012005">
    <property type="protein sequence ID" value="KKM47809.1"/>
    <property type="molecule type" value="Genomic_DNA"/>
</dbReference>